<accession>A0A4R6C408</accession>
<sequence>MFKIFNTQLNGIFKKIDVQASEIDIAGRLLAQAVVGQGKIYVKGFGDLKHFEDFAVESKEKLFGAEKFITESIIDKTDRLLVMSDTYDEDTEEFINMLNSKDIDYVLVCNKNEKIDAMNYIDLSTPRALVPTEDFSRIIRPHMMAMNYIYYGIYNVMYEMLVEEDEV</sequence>
<evidence type="ECO:0000259" key="1">
    <source>
        <dbReference type="Pfam" id="PF10740"/>
    </source>
</evidence>
<reference evidence="2 3" key="1">
    <citation type="submission" date="2019-01" db="EMBL/GenBank/DDBJ databases">
        <title>Draft genome sequences of Macrococcus caseolyticus, Macrococcus canis, Macrococcus bohemicus and Macrococcus goetzii.</title>
        <authorList>
            <person name="Mazhar S."/>
            <person name="Altermann E."/>
            <person name="Hill C."/>
            <person name="Mcauliffe O."/>
        </authorList>
    </citation>
    <scope>NUCLEOTIDE SEQUENCE [LARGE SCALE GENOMIC DNA]</scope>
    <source>
        <strain evidence="2 3">DPC7162</strain>
    </source>
</reference>
<dbReference type="RefSeq" id="WP_133420034.1">
    <property type="nucleotide sequence ID" value="NZ_JAXJTW010000125.1"/>
</dbReference>
<protein>
    <submittedName>
        <fullName evidence="2">DUF2529 family protein</fullName>
    </submittedName>
</protein>
<dbReference type="EMBL" id="SDQG01000005">
    <property type="protein sequence ID" value="TDM16326.1"/>
    <property type="molecule type" value="Genomic_DNA"/>
</dbReference>
<organism evidence="2 3">
    <name type="scientific">Macrococcoides canis</name>
    <dbReference type="NCBI Taxonomy" id="1855823"/>
    <lineage>
        <taxon>Bacteria</taxon>
        <taxon>Bacillati</taxon>
        <taxon>Bacillota</taxon>
        <taxon>Bacilli</taxon>
        <taxon>Bacillales</taxon>
        <taxon>Staphylococcaceae</taxon>
        <taxon>Macrococcoides</taxon>
    </lineage>
</organism>
<feature type="domain" description="DUF2529" evidence="1">
    <location>
        <begin position="1"/>
        <end position="161"/>
    </location>
</feature>
<evidence type="ECO:0000313" key="2">
    <source>
        <dbReference type="EMBL" id="TDM16326.1"/>
    </source>
</evidence>
<evidence type="ECO:0000313" key="3">
    <source>
        <dbReference type="Proteomes" id="UP000294865"/>
    </source>
</evidence>
<dbReference type="AlphaFoldDB" id="A0A4R6C408"/>
<proteinExistence type="predicted"/>
<dbReference type="Proteomes" id="UP000294865">
    <property type="component" value="Unassembled WGS sequence"/>
</dbReference>
<name>A0A4R6C408_9STAP</name>
<comment type="caution">
    <text evidence="2">The sequence shown here is derived from an EMBL/GenBank/DDBJ whole genome shotgun (WGS) entry which is preliminary data.</text>
</comment>
<dbReference type="InterPro" id="IPR019676">
    <property type="entry name" value="DUF2529"/>
</dbReference>
<dbReference type="Pfam" id="PF10740">
    <property type="entry name" value="DUF2529"/>
    <property type="match status" value="1"/>
</dbReference>
<dbReference type="Gene3D" id="3.40.50.10490">
    <property type="entry name" value="Glucose-6-phosphate isomerase like protein, domain 1"/>
    <property type="match status" value="1"/>
</dbReference>
<gene>
    <name evidence="2" type="ORF">ETI04_08585</name>
</gene>